<keyword evidence="2" id="KW-1185">Reference proteome</keyword>
<dbReference type="AlphaFoldDB" id="A0AA38CFR4"/>
<feature type="non-terminal residue" evidence="1">
    <location>
        <position position="61"/>
    </location>
</feature>
<evidence type="ECO:0000313" key="1">
    <source>
        <dbReference type="EMBL" id="KAH9298396.1"/>
    </source>
</evidence>
<proteinExistence type="predicted"/>
<organism evidence="1 2">
    <name type="scientific">Taxus chinensis</name>
    <name type="common">Chinese yew</name>
    <name type="synonym">Taxus wallichiana var. chinensis</name>
    <dbReference type="NCBI Taxonomy" id="29808"/>
    <lineage>
        <taxon>Eukaryota</taxon>
        <taxon>Viridiplantae</taxon>
        <taxon>Streptophyta</taxon>
        <taxon>Embryophyta</taxon>
        <taxon>Tracheophyta</taxon>
        <taxon>Spermatophyta</taxon>
        <taxon>Pinopsida</taxon>
        <taxon>Pinidae</taxon>
        <taxon>Conifers II</taxon>
        <taxon>Cupressales</taxon>
        <taxon>Taxaceae</taxon>
        <taxon>Taxus</taxon>
    </lineage>
</organism>
<protein>
    <submittedName>
        <fullName evidence="1">Uncharacterized protein</fullName>
    </submittedName>
</protein>
<accession>A0AA38CFR4</accession>
<dbReference type="EMBL" id="JAHRHJ020000010">
    <property type="protein sequence ID" value="KAH9298396.1"/>
    <property type="molecule type" value="Genomic_DNA"/>
</dbReference>
<reference evidence="1 2" key="1">
    <citation type="journal article" date="2021" name="Nat. Plants">
        <title>The Taxus genome provides insights into paclitaxel biosynthesis.</title>
        <authorList>
            <person name="Xiong X."/>
            <person name="Gou J."/>
            <person name="Liao Q."/>
            <person name="Li Y."/>
            <person name="Zhou Q."/>
            <person name="Bi G."/>
            <person name="Li C."/>
            <person name="Du R."/>
            <person name="Wang X."/>
            <person name="Sun T."/>
            <person name="Guo L."/>
            <person name="Liang H."/>
            <person name="Lu P."/>
            <person name="Wu Y."/>
            <person name="Zhang Z."/>
            <person name="Ro D.K."/>
            <person name="Shang Y."/>
            <person name="Huang S."/>
            <person name="Yan J."/>
        </authorList>
    </citation>
    <scope>NUCLEOTIDE SEQUENCE [LARGE SCALE GENOMIC DNA]</scope>
    <source>
        <strain evidence="1">Ta-2019</strain>
    </source>
</reference>
<name>A0AA38CFR4_TAXCH</name>
<dbReference type="Proteomes" id="UP000824469">
    <property type="component" value="Unassembled WGS sequence"/>
</dbReference>
<evidence type="ECO:0000313" key="2">
    <source>
        <dbReference type="Proteomes" id="UP000824469"/>
    </source>
</evidence>
<sequence length="61" mass="7195">MVDIMTKNEREEGQIKYNEACEREINRQCGITSGLWSQTWWKGVEVHVEDVEPEQSMICHL</sequence>
<gene>
    <name evidence="1" type="ORF">KI387_030078</name>
</gene>
<comment type="caution">
    <text evidence="1">The sequence shown here is derived from an EMBL/GenBank/DDBJ whole genome shotgun (WGS) entry which is preliminary data.</text>
</comment>